<dbReference type="RefSeq" id="WP_227704003.1">
    <property type="nucleotide sequence ID" value="NZ_JBEAAL010000022.1"/>
</dbReference>
<dbReference type="Proteomes" id="UP001496627">
    <property type="component" value="Unassembled WGS sequence"/>
</dbReference>
<reference evidence="1 2" key="1">
    <citation type="submission" date="2024-05" db="EMBL/GenBank/DDBJ databases">
        <title>Neorhizobium sp. Rsf11, a plant growth promoting and heavy metal resistant PAH-degrader.</title>
        <authorList>
            <person name="Golubev S.N."/>
            <person name="Muratova A.Y."/>
            <person name="Markelova M.I."/>
        </authorList>
    </citation>
    <scope>NUCLEOTIDE SEQUENCE [LARGE SCALE GENOMIC DNA]</scope>
    <source>
        <strain evidence="1 2">Rsf11</strain>
    </source>
</reference>
<dbReference type="EMBL" id="JBEAAL010000022">
    <property type="protein sequence ID" value="MEQ1407983.1"/>
    <property type="molecule type" value="Genomic_DNA"/>
</dbReference>
<protein>
    <submittedName>
        <fullName evidence="1">Uncharacterized protein</fullName>
    </submittedName>
</protein>
<keyword evidence="2" id="KW-1185">Reference proteome</keyword>
<gene>
    <name evidence="1" type="ORF">ABK249_23950</name>
</gene>
<name>A0ABV0M7W4_9HYPH</name>
<proteinExistence type="predicted"/>
<sequence length="145" mass="16677">MEQHAVDQLKAIAKINRTYPRPEMSRSERLERWADLLDRDPDLLLLTLRETEYRPEEERLAMRADGTAISVAFADPVFRAAGLENDTYGEAKRFFELSDRQLHRLVCFCHFGARVSARTVAHSVRSLAARNSNGIIARLVAFFER</sequence>
<evidence type="ECO:0000313" key="2">
    <source>
        <dbReference type="Proteomes" id="UP001496627"/>
    </source>
</evidence>
<organism evidence="1 2">
    <name type="scientific">Neorhizobium phenanthreniclasticum</name>
    <dbReference type="NCBI Taxonomy" id="3157917"/>
    <lineage>
        <taxon>Bacteria</taxon>
        <taxon>Pseudomonadati</taxon>
        <taxon>Pseudomonadota</taxon>
        <taxon>Alphaproteobacteria</taxon>
        <taxon>Hyphomicrobiales</taxon>
        <taxon>Rhizobiaceae</taxon>
        <taxon>Rhizobium/Agrobacterium group</taxon>
        <taxon>Neorhizobium</taxon>
    </lineage>
</organism>
<accession>A0ABV0M7W4</accession>
<comment type="caution">
    <text evidence="1">The sequence shown here is derived from an EMBL/GenBank/DDBJ whole genome shotgun (WGS) entry which is preliminary data.</text>
</comment>
<evidence type="ECO:0000313" key="1">
    <source>
        <dbReference type="EMBL" id="MEQ1407983.1"/>
    </source>
</evidence>